<feature type="transmembrane region" description="Helical" evidence="9">
    <location>
        <begin position="177"/>
        <end position="199"/>
    </location>
</feature>
<evidence type="ECO:0000313" key="10">
    <source>
        <dbReference type="EMBL" id="EMF13302.1"/>
    </source>
</evidence>
<comment type="subcellular location">
    <subcellularLocation>
        <location evidence="1">Endomembrane system</location>
        <topology evidence="1">Multi-pass membrane protein</topology>
    </subcellularLocation>
</comment>
<sequence length="635" mass="69161">MDRDLKRAEAGEASSGDEAAPPYALQDIKLIGKTSPGVQRMEAISKHITFKDRILLFITIFVLAYAYTLDNTLRYTFQTYATASYGQHSLLATVAVIRGVAAAAGQPTAAKIADVFGRVELLILSVVFYIAGTVLETFSNNVREFSAGAVLFQIGWTLMSLLIEIIIADTTSLRSRLFFSFIPNMPYLINSWISGNIAARIVDPLNDPTGAGAGGSIGWRWGIGMWAIIVPALTIPLVGALFMAHRRAKKHDDLSNFRTPYQMLGPLKLAVALFWQLDVISIILIVAALGCLLVPFTLTDTSFAGGQQSWVQVHILLPLILGVLLFPVFLWWQTKSPHPMVPFKLVKDRAVWGPLCLALFINFSWYLQGDYLYAISTIAFGQSVLSAQRIGTLFNFCSTITGIICGLVVLKVRRLKPFIFIGSILYLISFGLLIRFRSNESGGVSGLIGAQVLLGIGGGLFPYPALASIQSATQHEHVASVTALYLALYNVGGSFGGAVSGAIWTNTLQDAMFNALSEISNNATEITAAMYANPYVTVVEYPIGTPERSAIIDGYRHSQKLLTITGLCLCLPIILFGLCTRNPRLPDTQSIATAEMQDENLVADDRGNITRVESVDAGNRGSRSWGRKVVDFLLK</sequence>
<dbReference type="InterPro" id="IPR005828">
    <property type="entry name" value="MFS_sugar_transport-like"/>
</dbReference>
<dbReference type="Proteomes" id="UP000016931">
    <property type="component" value="Unassembled WGS sequence"/>
</dbReference>
<dbReference type="InterPro" id="IPR036259">
    <property type="entry name" value="MFS_trans_sf"/>
</dbReference>
<keyword evidence="7 9" id="KW-0472">Membrane</keyword>
<dbReference type="EMBL" id="KB456263">
    <property type="protein sequence ID" value="EMF13302.1"/>
    <property type="molecule type" value="Genomic_DNA"/>
</dbReference>
<evidence type="ECO:0000256" key="8">
    <source>
        <dbReference type="SAM" id="MobiDB-lite"/>
    </source>
</evidence>
<evidence type="ECO:0000256" key="7">
    <source>
        <dbReference type="ARBA" id="ARBA00023136"/>
    </source>
</evidence>
<protein>
    <submittedName>
        <fullName evidence="10">MFS general substrate transporter</fullName>
    </submittedName>
</protein>
<name>M3B0I7_SPHMS</name>
<feature type="transmembrane region" description="Helical" evidence="9">
    <location>
        <begin position="265"/>
        <end position="298"/>
    </location>
</feature>
<feature type="transmembrane region" description="Helical" evidence="9">
    <location>
        <begin position="145"/>
        <end position="165"/>
    </location>
</feature>
<evidence type="ECO:0000256" key="2">
    <source>
        <dbReference type="ARBA" id="ARBA00008335"/>
    </source>
</evidence>
<feature type="transmembrane region" description="Helical" evidence="9">
    <location>
        <begin position="310"/>
        <end position="330"/>
    </location>
</feature>
<evidence type="ECO:0000256" key="9">
    <source>
        <dbReference type="SAM" id="Phobius"/>
    </source>
</evidence>
<dbReference type="GO" id="GO:0005886">
    <property type="term" value="C:plasma membrane"/>
    <property type="evidence" value="ECO:0007669"/>
    <property type="project" value="TreeGrafter"/>
</dbReference>
<feature type="transmembrane region" description="Helical" evidence="9">
    <location>
        <begin position="417"/>
        <end position="436"/>
    </location>
</feature>
<feature type="transmembrane region" description="Helical" evidence="9">
    <location>
        <begin position="121"/>
        <end position="139"/>
    </location>
</feature>
<dbReference type="Pfam" id="PF07690">
    <property type="entry name" value="MFS_1"/>
    <property type="match status" value="1"/>
</dbReference>
<evidence type="ECO:0000256" key="5">
    <source>
        <dbReference type="ARBA" id="ARBA00022989"/>
    </source>
</evidence>
<dbReference type="GO" id="GO:0005774">
    <property type="term" value="C:vacuolar membrane"/>
    <property type="evidence" value="ECO:0007669"/>
    <property type="project" value="TreeGrafter"/>
</dbReference>
<feature type="transmembrane region" description="Helical" evidence="9">
    <location>
        <begin position="561"/>
        <end position="579"/>
    </location>
</feature>
<proteinExistence type="inferred from homology"/>
<reference evidence="10 11" key="1">
    <citation type="journal article" date="2012" name="PLoS Pathog.">
        <title>Diverse lifestyles and strategies of plant pathogenesis encoded in the genomes of eighteen Dothideomycetes fungi.</title>
        <authorList>
            <person name="Ohm R.A."/>
            <person name="Feau N."/>
            <person name="Henrissat B."/>
            <person name="Schoch C.L."/>
            <person name="Horwitz B.A."/>
            <person name="Barry K.W."/>
            <person name="Condon B.J."/>
            <person name="Copeland A.C."/>
            <person name="Dhillon B."/>
            <person name="Glaser F."/>
            <person name="Hesse C.N."/>
            <person name="Kosti I."/>
            <person name="LaButti K."/>
            <person name="Lindquist E.A."/>
            <person name="Lucas S."/>
            <person name="Salamov A.A."/>
            <person name="Bradshaw R.E."/>
            <person name="Ciuffetti L."/>
            <person name="Hamelin R.C."/>
            <person name="Kema G.H.J."/>
            <person name="Lawrence C."/>
            <person name="Scott J.A."/>
            <person name="Spatafora J.W."/>
            <person name="Turgeon B.G."/>
            <person name="de Wit P.J.G.M."/>
            <person name="Zhong S."/>
            <person name="Goodwin S.B."/>
            <person name="Grigoriev I.V."/>
        </authorList>
    </citation>
    <scope>NUCLEOTIDE SEQUENCE [LARGE SCALE GENOMIC DNA]</scope>
    <source>
        <strain evidence="10 11">SO2202</strain>
    </source>
</reference>
<feature type="compositionally biased region" description="Low complexity" evidence="8">
    <location>
        <begin position="11"/>
        <end position="20"/>
    </location>
</feature>
<dbReference type="eggNOG" id="KOG0254">
    <property type="taxonomic scope" value="Eukaryota"/>
</dbReference>
<dbReference type="PANTHER" id="PTHR23501">
    <property type="entry name" value="MAJOR FACILITATOR SUPERFAMILY"/>
    <property type="match status" value="1"/>
</dbReference>
<dbReference type="HOGENOM" id="CLU_012970_2_1_1"/>
<dbReference type="OrthoDB" id="2241241at2759"/>
<dbReference type="OMA" id="VMLNTAW"/>
<keyword evidence="6" id="KW-0406">Ion transport</keyword>
<dbReference type="GO" id="GO:0015343">
    <property type="term" value="F:siderophore-iron transmembrane transporter activity"/>
    <property type="evidence" value="ECO:0007669"/>
    <property type="project" value="TreeGrafter"/>
</dbReference>
<evidence type="ECO:0000313" key="11">
    <source>
        <dbReference type="Proteomes" id="UP000016931"/>
    </source>
</evidence>
<dbReference type="Pfam" id="PF00083">
    <property type="entry name" value="Sugar_tr"/>
    <property type="match status" value="1"/>
</dbReference>
<gene>
    <name evidence="10" type="ORF">SEPMUDRAFT_148649</name>
</gene>
<evidence type="ECO:0000256" key="6">
    <source>
        <dbReference type="ARBA" id="ARBA00023065"/>
    </source>
</evidence>
<dbReference type="SUPFAM" id="SSF103473">
    <property type="entry name" value="MFS general substrate transporter"/>
    <property type="match status" value="1"/>
</dbReference>
<feature type="transmembrane region" description="Helical" evidence="9">
    <location>
        <begin position="387"/>
        <end position="410"/>
    </location>
</feature>
<dbReference type="Gene3D" id="1.20.1250.20">
    <property type="entry name" value="MFS general substrate transporter like domains"/>
    <property type="match status" value="2"/>
</dbReference>
<accession>M3B0I7</accession>
<organism evidence="10 11">
    <name type="scientific">Sphaerulina musiva (strain SO2202)</name>
    <name type="common">Poplar stem canker fungus</name>
    <name type="synonym">Septoria musiva</name>
    <dbReference type="NCBI Taxonomy" id="692275"/>
    <lineage>
        <taxon>Eukaryota</taxon>
        <taxon>Fungi</taxon>
        <taxon>Dikarya</taxon>
        <taxon>Ascomycota</taxon>
        <taxon>Pezizomycotina</taxon>
        <taxon>Dothideomycetes</taxon>
        <taxon>Dothideomycetidae</taxon>
        <taxon>Mycosphaerellales</taxon>
        <taxon>Mycosphaerellaceae</taxon>
        <taxon>Sphaerulina</taxon>
    </lineage>
</organism>
<feature type="transmembrane region" description="Helical" evidence="9">
    <location>
        <begin position="219"/>
        <end position="244"/>
    </location>
</feature>
<keyword evidence="11" id="KW-1185">Reference proteome</keyword>
<feature type="transmembrane region" description="Helical" evidence="9">
    <location>
        <begin position="50"/>
        <end position="69"/>
    </location>
</feature>
<evidence type="ECO:0000256" key="3">
    <source>
        <dbReference type="ARBA" id="ARBA00022448"/>
    </source>
</evidence>
<dbReference type="GeneID" id="27902193"/>
<feature type="transmembrane region" description="Helical" evidence="9">
    <location>
        <begin position="448"/>
        <end position="466"/>
    </location>
</feature>
<feature type="compositionally biased region" description="Basic and acidic residues" evidence="8">
    <location>
        <begin position="1"/>
        <end position="10"/>
    </location>
</feature>
<feature type="region of interest" description="Disordered" evidence="8">
    <location>
        <begin position="1"/>
        <end position="20"/>
    </location>
</feature>
<feature type="transmembrane region" description="Helical" evidence="9">
    <location>
        <begin position="478"/>
        <end position="504"/>
    </location>
</feature>
<feature type="transmembrane region" description="Helical" evidence="9">
    <location>
        <begin position="89"/>
        <end position="109"/>
    </location>
</feature>
<dbReference type="RefSeq" id="XP_016761423.1">
    <property type="nucleotide sequence ID" value="XM_016905056.1"/>
</dbReference>
<dbReference type="PANTHER" id="PTHR23501:SF92">
    <property type="entry name" value="GLUTATHIONE EXCHANGER 1-RELATED"/>
    <property type="match status" value="1"/>
</dbReference>
<feature type="transmembrane region" description="Helical" evidence="9">
    <location>
        <begin position="350"/>
        <end position="367"/>
    </location>
</feature>
<dbReference type="GO" id="GO:0005768">
    <property type="term" value="C:endosome"/>
    <property type="evidence" value="ECO:0007669"/>
    <property type="project" value="TreeGrafter"/>
</dbReference>
<keyword evidence="3" id="KW-0813">Transport</keyword>
<comment type="similarity">
    <text evidence="2">Belongs to the major facilitator superfamily.</text>
</comment>
<dbReference type="InterPro" id="IPR011701">
    <property type="entry name" value="MFS"/>
</dbReference>
<keyword evidence="4 9" id="KW-0812">Transmembrane</keyword>
<dbReference type="FunFam" id="1.20.1250.20:FF:000197">
    <property type="entry name" value="Siderophore iron transporter 1"/>
    <property type="match status" value="1"/>
</dbReference>
<evidence type="ECO:0000256" key="4">
    <source>
        <dbReference type="ARBA" id="ARBA00022692"/>
    </source>
</evidence>
<dbReference type="AlphaFoldDB" id="M3B0I7"/>
<evidence type="ECO:0000256" key="1">
    <source>
        <dbReference type="ARBA" id="ARBA00004127"/>
    </source>
</evidence>
<keyword evidence="5 9" id="KW-1133">Transmembrane helix</keyword>